<keyword evidence="4" id="KW-0812">Transmembrane</keyword>
<reference evidence="10 11" key="1">
    <citation type="journal article" date="2017" name="Mol. Plant">
        <title>The Genome of Medicinal Plant Macleaya cordata Provides New Insights into Benzylisoquinoline Alkaloids Metabolism.</title>
        <authorList>
            <person name="Liu X."/>
            <person name="Liu Y."/>
            <person name="Huang P."/>
            <person name="Ma Y."/>
            <person name="Qing Z."/>
            <person name="Tang Q."/>
            <person name="Cao H."/>
            <person name="Cheng P."/>
            <person name="Zheng Y."/>
            <person name="Yuan Z."/>
            <person name="Zhou Y."/>
            <person name="Liu J."/>
            <person name="Tang Z."/>
            <person name="Zhuo Y."/>
            <person name="Zhang Y."/>
            <person name="Yu L."/>
            <person name="Huang J."/>
            <person name="Yang P."/>
            <person name="Peng Q."/>
            <person name="Zhang J."/>
            <person name="Jiang W."/>
            <person name="Zhang Z."/>
            <person name="Lin K."/>
            <person name="Ro D.K."/>
            <person name="Chen X."/>
            <person name="Xiong X."/>
            <person name="Shang Y."/>
            <person name="Huang S."/>
            <person name="Zeng J."/>
        </authorList>
    </citation>
    <scope>NUCLEOTIDE SEQUENCE [LARGE SCALE GENOMIC DNA]</scope>
    <source>
        <strain evidence="11">cv. BLH2017</strain>
        <tissue evidence="10">Root</tissue>
    </source>
</reference>
<dbReference type="EMBL" id="MVGT01001376">
    <property type="protein sequence ID" value="OVA12525.1"/>
    <property type="molecule type" value="Genomic_DNA"/>
</dbReference>
<feature type="chain" id="PRO_5012600393" description="Hydroxyproline-rich glycoprotein family protein" evidence="9">
    <location>
        <begin position="18"/>
        <end position="84"/>
    </location>
</feature>
<feature type="signal peptide" evidence="9">
    <location>
        <begin position="1"/>
        <end position="17"/>
    </location>
</feature>
<proteinExistence type="inferred from homology"/>
<evidence type="ECO:0000313" key="11">
    <source>
        <dbReference type="Proteomes" id="UP000195402"/>
    </source>
</evidence>
<gene>
    <name evidence="10" type="ORF">BVC80_9011g37</name>
</gene>
<sequence length="84" mass="9372">MMSLIALSLLVLLYAYCKQSSSTNSRQPIEDVEKPIKPVLPPPELEPKIAVIMAGDDKPRFLLKPIPSSSTQPSYPTYNQQEEV</sequence>
<evidence type="ECO:0000313" key="10">
    <source>
        <dbReference type="EMBL" id="OVA12525.1"/>
    </source>
</evidence>
<evidence type="ECO:0000256" key="6">
    <source>
        <dbReference type="ARBA" id="ARBA00022989"/>
    </source>
</evidence>
<dbReference type="PANTHER" id="PTHR33228">
    <property type="entry name" value="PROTEIN GLUTAMINE DUMPER 4-RELATED"/>
    <property type="match status" value="1"/>
</dbReference>
<dbReference type="Proteomes" id="UP000195402">
    <property type="component" value="Unassembled WGS sequence"/>
</dbReference>
<keyword evidence="3" id="KW-0813">Transport</keyword>
<feature type="region of interest" description="Disordered" evidence="8">
    <location>
        <begin position="63"/>
        <end position="84"/>
    </location>
</feature>
<evidence type="ECO:0000256" key="1">
    <source>
        <dbReference type="ARBA" id="ARBA00004167"/>
    </source>
</evidence>
<comment type="subcellular location">
    <subcellularLocation>
        <location evidence="1">Membrane</location>
        <topology evidence="1">Single-pass membrane protein</topology>
    </subcellularLocation>
</comment>
<comment type="similarity">
    <text evidence="2">Belongs to the GLUTAMINE DUMPER 1 (TC 9.B.60) family.</text>
</comment>
<name>A0A200QQ15_MACCD</name>
<dbReference type="InParanoid" id="A0A200QQ15"/>
<comment type="caution">
    <text evidence="10">The sequence shown here is derived from an EMBL/GenBank/DDBJ whole genome shotgun (WGS) entry which is preliminary data.</text>
</comment>
<evidence type="ECO:0000256" key="9">
    <source>
        <dbReference type="SAM" id="SignalP"/>
    </source>
</evidence>
<evidence type="ECO:0000256" key="2">
    <source>
        <dbReference type="ARBA" id="ARBA00009977"/>
    </source>
</evidence>
<dbReference type="GO" id="GO:0080143">
    <property type="term" value="P:regulation of amino acid export"/>
    <property type="evidence" value="ECO:0007669"/>
    <property type="project" value="InterPro"/>
</dbReference>
<keyword evidence="11" id="KW-1185">Reference proteome</keyword>
<accession>A0A200QQ15</accession>
<keyword evidence="5" id="KW-0029">Amino-acid transport</keyword>
<keyword evidence="6" id="KW-1133">Transmembrane helix</keyword>
<feature type="compositionally biased region" description="Low complexity" evidence="8">
    <location>
        <begin position="65"/>
        <end position="78"/>
    </location>
</feature>
<dbReference type="PANTHER" id="PTHR33228:SF77">
    <property type="entry name" value="PROTEIN GLUTAMINE DUMPER 2"/>
    <property type="match status" value="1"/>
</dbReference>
<evidence type="ECO:0000256" key="7">
    <source>
        <dbReference type="ARBA" id="ARBA00023136"/>
    </source>
</evidence>
<feature type="region of interest" description="Disordered" evidence="8">
    <location>
        <begin position="21"/>
        <end position="41"/>
    </location>
</feature>
<evidence type="ECO:0000256" key="5">
    <source>
        <dbReference type="ARBA" id="ARBA00022970"/>
    </source>
</evidence>
<keyword evidence="7" id="KW-0472">Membrane</keyword>
<dbReference type="AlphaFoldDB" id="A0A200QQ15"/>
<dbReference type="GO" id="GO:0006865">
    <property type="term" value="P:amino acid transport"/>
    <property type="evidence" value="ECO:0007669"/>
    <property type="project" value="UniProtKB-KW"/>
</dbReference>
<evidence type="ECO:0000256" key="8">
    <source>
        <dbReference type="SAM" id="MobiDB-lite"/>
    </source>
</evidence>
<keyword evidence="9" id="KW-0732">Signal</keyword>
<dbReference type="InterPro" id="IPR040359">
    <property type="entry name" value="GDU"/>
</dbReference>
<evidence type="ECO:0008006" key="12">
    <source>
        <dbReference type="Google" id="ProtNLM"/>
    </source>
</evidence>
<protein>
    <recommendedName>
        <fullName evidence="12">Hydroxyproline-rich glycoprotein family protein</fullName>
    </recommendedName>
</protein>
<evidence type="ECO:0000256" key="4">
    <source>
        <dbReference type="ARBA" id="ARBA00022692"/>
    </source>
</evidence>
<organism evidence="10 11">
    <name type="scientific">Macleaya cordata</name>
    <name type="common">Five-seeded plume-poppy</name>
    <name type="synonym">Bocconia cordata</name>
    <dbReference type="NCBI Taxonomy" id="56857"/>
    <lineage>
        <taxon>Eukaryota</taxon>
        <taxon>Viridiplantae</taxon>
        <taxon>Streptophyta</taxon>
        <taxon>Embryophyta</taxon>
        <taxon>Tracheophyta</taxon>
        <taxon>Spermatophyta</taxon>
        <taxon>Magnoliopsida</taxon>
        <taxon>Ranunculales</taxon>
        <taxon>Papaveraceae</taxon>
        <taxon>Papaveroideae</taxon>
        <taxon>Macleaya</taxon>
    </lineage>
</organism>
<dbReference type="GO" id="GO:0016020">
    <property type="term" value="C:membrane"/>
    <property type="evidence" value="ECO:0007669"/>
    <property type="project" value="UniProtKB-SubCell"/>
</dbReference>
<evidence type="ECO:0000256" key="3">
    <source>
        <dbReference type="ARBA" id="ARBA00022448"/>
    </source>
</evidence>